<feature type="chain" id="PRO_5044744060" description="Triacylglycerol lipase" evidence="1">
    <location>
        <begin position="25"/>
        <end position="122"/>
    </location>
</feature>
<accession>A0ABD3J2S8</accession>
<comment type="caution">
    <text evidence="2">The sequence shown here is derived from an EMBL/GenBank/DDBJ whole genome shotgun (WGS) entry which is preliminary data.</text>
</comment>
<proteinExistence type="predicted"/>
<dbReference type="PANTHER" id="PTHR11005">
    <property type="entry name" value="LYSOSOMAL ACID LIPASE-RELATED"/>
    <property type="match status" value="1"/>
</dbReference>
<dbReference type="SUPFAM" id="SSF53474">
    <property type="entry name" value="alpha/beta-Hydrolases"/>
    <property type="match status" value="1"/>
</dbReference>
<dbReference type="Proteomes" id="UP001634007">
    <property type="component" value="Unassembled WGS sequence"/>
</dbReference>
<keyword evidence="1" id="KW-0732">Signal</keyword>
<dbReference type="EMBL" id="JBJKBG010000010">
    <property type="protein sequence ID" value="KAL3720394.1"/>
    <property type="molecule type" value="Genomic_DNA"/>
</dbReference>
<organism evidence="2 3">
    <name type="scientific">Eucalyptus globulus</name>
    <name type="common">Tasmanian blue gum</name>
    <dbReference type="NCBI Taxonomy" id="34317"/>
    <lineage>
        <taxon>Eukaryota</taxon>
        <taxon>Viridiplantae</taxon>
        <taxon>Streptophyta</taxon>
        <taxon>Embryophyta</taxon>
        <taxon>Tracheophyta</taxon>
        <taxon>Spermatophyta</taxon>
        <taxon>Magnoliopsida</taxon>
        <taxon>eudicotyledons</taxon>
        <taxon>Gunneridae</taxon>
        <taxon>Pentapetalae</taxon>
        <taxon>rosids</taxon>
        <taxon>malvids</taxon>
        <taxon>Myrtales</taxon>
        <taxon>Myrtaceae</taxon>
        <taxon>Myrtoideae</taxon>
        <taxon>Eucalypteae</taxon>
        <taxon>Eucalyptus</taxon>
    </lineage>
</organism>
<protein>
    <recommendedName>
        <fullName evidence="4">Triacylglycerol lipase</fullName>
    </recommendedName>
</protein>
<evidence type="ECO:0000313" key="3">
    <source>
        <dbReference type="Proteomes" id="UP001634007"/>
    </source>
</evidence>
<dbReference type="Gene3D" id="3.40.50.1820">
    <property type="entry name" value="alpha/beta hydrolase"/>
    <property type="match status" value="1"/>
</dbReference>
<dbReference type="AlphaFoldDB" id="A0ABD3J2S8"/>
<evidence type="ECO:0000313" key="2">
    <source>
        <dbReference type="EMBL" id="KAL3720394.1"/>
    </source>
</evidence>
<reference evidence="2 3" key="1">
    <citation type="submission" date="2024-11" db="EMBL/GenBank/DDBJ databases">
        <title>Chromosome-level genome assembly of Eucalyptus globulus Labill. provides insights into its genome evolution.</title>
        <authorList>
            <person name="Li X."/>
        </authorList>
    </citation>
    <scope>NUCLEOTIDE SEQUENCE [LARGE SCALE GENOMIC DNA]</scope>
    <source>
        <strain evidence="2">CL2024</strain>
        <tissue evidence="2">Fresh tender leaves</tissue>
    </source>
</reference>
<sequence length="122" mass="13468">MLMVNTHSIKLVLLLAVVCDGVLMYDYGVASSNVIHGGDARPSVYNLSNLPHDLPIFLNYGGQDPLSNESDVRYLLESLKLHDAGKLAVQSIEDYAHADFIMGVNAKDKVFGRVLSFFKNQQ</sequence>
<evidence type="ECO:0008006" key="4">
    <source>
        <dbReference type="Google" id="ProtNLM"/>
    </source>
</evidence>
<keyword evidence="3" id="KW-1185">Reference proteome</keyword>
<feature type="signal peptide" evidence="1">
    <location>
        <begin position="1"/>
        <end position="24"/>
    </location>
</feature>
<gene>
    <name evidence="2" type="ORF">ACJRO7_005242</name>
</gene>
<name>A0ABD3J2S8_EUCGL</name>
<dbReference type="InterPro" id="IPR029058">
    <property type="entry name" value="AB_hydrolase_fold"/>
</dbReference>
<evidence type="ECO:0000256" key="1">
    <source>
        <dbReference type="SAM" id="SignalP"/>
    </source>
</evidence>